<comment type="catalytic activity">
    <reaction evidence="11">
        <text>Couples ATP hydrolysis with the unwinding of duplex DNA by translocating in the 3'-5' direction.</text>
        <dbReference type="EC" id="5.6.2.4"/>
    </reaction>
</comment>
<dbReference type="Gene3D" id="3.90.320.10">
    <property type="match status" value="1"/>
</dbReference>
<dbReference type="Pfam" id="PF00580">
    <property type="entry name" value="UvrD-helicase"/>
    <property type="match status" value="1"/>
</dbReference>
<dbReference type="EMBL" id="BAABDM010000002">
    <property type="protein sequence ID" value="GAA4092183.1"/>
    <property type="molecule type" value="Genomic_DNA"/>
</dbReference>
<keyword evidence="10" id="KW-0413">Isomerase</keyword>
<evidence type="ECO:0000256" key="7">
    <source>
        <dbReference type="ARBA" id="ARBA00022840"/>
    </source>
</evidence>
<protein>
    <recommendedName>
        <fullName evidence="12">DNA 3'-5' helicase</fullName>
        <ecNumber evidence="12">5.6.2.4</ecNumber>
    </recommendedName>
    <alternativeName>
        <fullName evidence="13">DNA 3'-5' helicase II</fullName>
    </alternativeName>
</protein>
<feature type="region of interest" description="Disordered" evidence="16">
    <location>
        <begin position="1"/>
        <end position="22"/>
    </location>
</feature>
<reference evidence="20" key="1">
    <citation type="journal article" date="2019" name="Int. J. Syst. Evol. Microbiol.">
        <title>The Global Catalogue of Microorganisms (GCM) 10K type strain sequencing project: providing services to taxonomists for standard genome sequencing and annotation.</title>
        <authorList>
            <consortium name="The Broad Institute Genomics Platform"/>
            <consortium name="The Broad Institute Genome Sequencing Center for Infectious Disease"/>
            <person name="Wu L."/>
            <person name="Ma J."/>
        </authorList>
    </citation>
    <scope>NUCLEOTIDE SEQUENCE [LARGE SCALE GENOMIC DNA]</scope>
    <source>
        <strain evidence="20">JCM 17304</strain>
    </source>
</reference>
<keyword evidence="6" id="KW-0269">Exonuclease</keyword>
<dbReference type="Pfam" id="PF12705">
    <property type="entry name" value="PDDEXK_1"/>
    <property type="match status" value="1"/>
</dbReference>
<keyword evidence="7 15" id="KW-0067">ATP-binding</keyword>
<evidence type="ECO:0000256" key="14">
    <source>
        <dbReference type="ARBA" id="ARBA00048988"/>
    </source>
</evidence>
<evidence type="ECO:0000256" key="4">
    <source>
        <dbReference type="ARBA" id="ARBA00022801"/>
    </source>
</evidence>
<feature type="compositionally biased region" description="Basic and acidic residues" evidence="16">
    <location>
        <begin position="8"/>
        <end position="18"/>
    </location>
</feature>
<evidence type="ECO:0000256" key="11">
    <source>
        <dbReference type="ARBA" id="ARBA00034617"/>
    </source>
</evidence>
<evidence type="ECO:0000256" key="13">
    <source>
        <dbReference type="ARBA" id="ARBA00034923"/>
    </source>
</evidence>
<dbReference type="RefSeq" id="WP_344934084.1">
    <property type="nucleotide sequence ID" value="NZ_BAABDM010000002.1"/>
</dbReference>
<dbReference type="PROSITE" id="PS51198">
    <property type="entry name" value="UVRD_HELICASE_ATP_BIND"/>
    <property type="match status" value="1"/>
</dbReference>
<dbReference type="PROSITE" id="PS51217">
    <property type="entry name" value="UVRD_HELICASE_CTER"/>
    <property type="match status" value="1"/>
</dbReference>
<dbReference type="InterPro" id="IPR014016">
    <property type="entry name" value="UvrD-like_ATP-bd"/>
</dbReference>
<dbReference type="Gene3D" id="3.40.50.300">
    <property type="entry name" value="P-loop containing nucleotide triphosphate hydrolases"/>
    <property type="match status" value="3"/>
</dbReference>
<dbReference type="InterPro" id="IPR011335">
    <property type="entry name" value="Restrct_endonuc-II-like"/>
</dbReference>
<keyword evidence="8" id="KW-0238">DNA-binding</keyword>
<feature type="binding site" evidence="15">
    <location>
        <begin position="27"/>
        <end position="34"/>
    </location>
    <ligand>
        <name>ATP</name>
        <dbReference type="ChEBI" id="CHEBI:30616"/>
    </ligand>
</feature>
<evidence type="ECO:0000256" key="16">
    <source>
        <dbReference type="SAM" id="MobiDB-lite"/>
    </source>
</evidence>
<dbReference type="Proteomes" id="UP001500392">
    <property type="component" value="Unassembled WGS sequence"/>
</dbReference>
<evidence type="ECO:0000256" key="2">
    <source>
        <dbReference type="ARBA" id="ARBA00022741"/>
    </source>
</evidence>
<keyword evidence="1" id="KW-0540">Nuclease</keyword>
<evidence type="ECO:0000256" key="5">
    <source>
        <dbReference type="ARBA" id="ARBA00022806"/>
    </source>
</evidence>
<evidence type="ECO:0000256" key="8">
    <source>
        <dbReference type="ARBA" id="ARBA00023125"/>
    </source>
</evidence>
<keyword evidence="5 15" id="KW-0347">Helicase</keyword>
<evidence type="ECO:0000313" key="20">
    <source>
        <dbReference type="Proteomes" id="UP001500392"/>
    </source>
</evidence>
<evidence type="ECO:0000256" key="6">
    <source>
        <dbReference type="ARBA" id="ARBA00022839"/>
    </source>
</evidence>
<comment type="caution">
    <text evidence="19">The sequence shown here is derived from an EMBL/GenBank/DDBJ whole genome shotgun (WGS) entry which is preliminary data.</text>
</comment>
<dbReference type="InterPro" id="IPR027417">
    <property type="entry name" value="P-loop_NTPase"/>
</dbReference>
<evidence type="ECO:0000256" key="1">
    <source>
        <dbReference type="ARBA" id="ARBA00022722"/>
    </source>
</evidence>
<keyword evidence="3" id="KW-0227">DNA damage</keyword>
<dbReference type="SUPFAM" id="SSF52540">
    <property type="entry name" value="P-loop containing nucleoside triphosphate hydrolases"/>
    <property type="match status" value="1"/>
</dbReference>
<dbReference type="InterPro" id="IPR038726">
    <property type="entry name" value="PDDEXK_AddAB-type"/>
</dbReference>
<evidence type="ECO:0000256" key="15">
    <source>
        <dbReference type="PROSITE-ProRule" id="PRU00560"/>
    </source>
</evidence>
<dbReference type="InterPro" id="IPR000212">
    <property type="entry name" value="DNA_helicase_UvrD/REP"/>
</dbReference>
<dbReference type="PANTHER" id="PTHR11070">
    <property type="entry name" value="UVRD / RECB / PCRA DNA HELICASE FAMILY MEMBER"/>
    <property type="match status" value="1"/>
</dbReference>
<keyword evidence="4 15" id="KW-0378">Hydrolase</keyword>
<evidence type="ECO:0000256" key="12">
    <source>
        <dbReference type="ARBA" id="ARBA00034808"/>
    </source>
</evidence>
<organism evidence="19 20">
    <name type="scientific">Zhongshania borealis</name>
    <dbReference type="NCBI Taxonomy" id="889488"/>
    <lineage>
        <taxon>Bacteria</taxon>
        <taxon>Pseudomonadati</taxon>
        <taxon>Pseudomonadota</taxon>
        <taxon>Gammaproteobacteria</taxon>
        <taxon>Cellvibrionales</taxon>
        <taxon>Spongiibacteraceae</taxon>
        <taxon>Zhongshania</taxon>
    </lineage>
</organism>
<dbReference type="Gene3D" id="1.10.486.10">
    <property type="entry name" value="PCRA, domain 4"/>
    <property type="match status" value="1"/>
</dbReference>
<dbReference type="SUPFAM" id="SSF52980">
    <property type="entry name" value="Restriction endonuclease-like"/>
    <property type="match status" value="1"/>
</dbReference>
<evidence type="ECO:0000313" key="19">
    <source>
        <dbReference type="EMBL" id="GAA4092183.1"/>
    </source>
</evidence>
<feature type="domain" description="UvrD-like helicase ATP-binding" evidence="17">
    <location>
        <begin position="6"/>
        <end position="497"/>
    </location>
</feature>
<keyword evidence="2 15" id="KW-0547">Nucleotide-binding</keyword>
<dbReference type="EC" id="5.6.2.4" evidence="12"/>
<evidence type="ECO:0000256" key="3">
    <source>
        <dbReference type="ARBA" id="ARBA00022763"/>
    </source>
</evidence>
<evidence type="ECO:0000259" key="18">
    <source>
        <dbReference type="PROSITE" id="PS51217"/>
    </source>
</evidence>
<dbReference type="InterPro" id="IPR014017">
    <property type="entry name" value="DNA_helicase_UvrD-like_C"/>
</dbReference>
<feature type="domain" description="UvrD-like helicase C-terminal" evidence="18">
    <location>
        <begin position="501"/>
        <end position="773"/>
    </location>
</feature>
<evidence type="ECO:0000259" key="17">
    <source>
        <dbReference type="PROSITE" id="PS51198"/>
    </source>
</evidence>
<proteinExistence type="predicted"/>
<keyword evidence="20" id="KW-1185">Reference proteome</keyword>
<dbReference type="Pfam" id="PF13361">
    <property type="entry name" value="UvrD_C"/>
    <property type="match status" value="2"/>
</dbReference>
<evidence type="ECO:0000256" key="10">
    <source>
        <dbReference type="ARBA" id="ARBA00023235"/>
    </source>
</evidence>
<name>A0ABP7WMX5_9GAMM</name>
<keyword evidence="9" id="KW-0234">DNA repair</keyword>
<dbReference type="InterPro" id="IPR011604">
    <property type="entry name" value="PDDEXK-like_dom_sf"/>
</dbReference>
<comment type="catalytic activity">
    <reaction evidence="14">
        <text>ATP + H2O = ADP + phosphate + H(+)</text>
        <dbReference type="Rhea" id="RHEA:13065"/>
        <dbReference type="ChEBI" id="CHEBI:15377"/>
        <dbReference type="ChEBI" id="CHEBI:15378"/>
        <dbReference type="ChEBI" id="CHEBI:30616"/>
        <dbReference type="ChEBI" id="CHEBI:43474"/>
        <dbReference type="ChEBI" id="CHEBI:456216"/>
        <dbReference type="EC" id="5.6.2.4"/>
    </reaction>
</comment>
<gene>
    <name evidence="19" type="ORF">GCM10022414_14570</name>
</gene>
<dbReference type="PANTHER" id="PTHR11070:SF2">
    <property type="entry name" value="ATP-DEPENDENT DNA HELICASE SRS2"/>
    <property type="match status" value="1"/>
</dbReference>
<accession>A0ABP7WMX5</accession>
<evidence type="ECO:0000256" key="9">
    <source>
        <dbReference type="ARBA" id="ARBA00023204"/>
    </source>
</evidence>
<sequence>MSNFPRPPDQDQRERAVDPSHSVLVRAPAGSGKTGVLLLRYLRCLLTVDQPEKVVAITFTNKAAGEIKERVVHALQAGAKALGGENTEPPSSGFEEDIRDAVNQVLVHDAAQHWSLLENSARLRITTFDSFCGSLVRRLPLLSGLGAAAPVSDADSLYREAILSLFRQMDAANCPPALADALQSLLAYGSNRIETLLPLLAALLSKRDQWLKDVLSGDIDEMEQALAEEVASQFEPAWEALQTLNIDQLIRGFVESSGSNEAHSWAADLRLAENLGLADFALIQTLASTMLSGKGELYKPRSLNYAGLKAGQPGTSEAKAWLKNLEDTDQFAQVSEHLACIANLPPPYFPDSSRELVGHFRLALAYLLAHLRLSFERKGGVDFGEIAQRAIIALSSEGAIEHGEAVGDALLVEDRVRHILVDEMQDTSVSQIELLEALCQGWEDNDGRSLFFCGDLQQSIYAFRGSLVSLFDELMQRGSFAGKTLVPLQLKANFRSSPDLVNWVNDAFKVLFTDRGRHYEAALPQRSNAGVVKIHPQVLAKGVDGKAGAALAEAKQITDYLLELQASDAEVGRTSSVAILIRSRSHLKHIIPALKAAGLGFSGQDIDSLGTTPAVMDFMALLRALWHEADDVAWASVLRAPFVGLSWDDLLRLRESPMLLRDAIMDEALSTQLSDDGEHAVSRLRSTLQWLESCPESRDLRWALRSAWHLLGGPACIETHQQSDIDRVLRLLDDYAPAGLLEDIQGLERALERLFAAPPSSTIELMTVHKSKGLEFDVVILPGLGSAGRNADRDLLAWQRLRGHMIFAPKPQRNNGDKAADQLYNYMSESQRRALDEEMDRLIYVALTRAKRELHLFGVCQINSKGDVAAKSGSVLARLWDSVGDAFETAEIIEQDDAVAPMRVPLAPRLRDYHLGLNPAWQPPEPVVSPLQRAQRQTENAVLEDNIEDRAVGIVFHELMERLGRGGDSTQWTADQRRLRQGVTQRLRHHCHPEPALEDSVERVLSLLDNTLNCAKGQWILGSYQWQDSEQTIRRMLAGHWQTLILDRVFIDEGRCWIVDYKTASTRGSVDVFLAAQAERYTAKMQIYAQALRATGVECAIVTALYFPAHQRLLELEEIQALS</sequence>